<evidence type="ECO:0000256" key="5">
    <source>
        <dbReference type="ARBA" id="ARBA00022824"/>
    </source>
</evidence>
<gene>
    <name evidence="14" type="ORF">N7468_005725</name>
</gene>
<comment type="function">
    <text evidence="9">Sterol O-acyltransferase that catalyzes the formation of stery esters.</text>
</comment>
<feature type="transmembrane region" description="Helical" evidence="13">
    <location>
        <begin position="207"/>
        <end position="224"/>
    </location>
</feature>
<protein>
    <recommendedName>
        <fullName evidence="10">O-acyltransferase</fullName>
    </recommendedName>
</protein>
<dbReference type="GO" id="GO:0008204">
    <property type="term" value="P:ergosterol metabolic process"/>
    <property type="evidence" value="ECO:0007669"/>
    <property type="project" value="TreeGrafter"/>
</dbReference>
<evidence type="ECO:0000256" key="9">
    <source>
        <dbReference type="ARBA" id="ARBA00023568"/>
    </source>
</evidence>
<feature type="transmembrane region" description="Helical" evidence="13">
    <location>
        <begin position="148"/>
        <end position="169"/>
    </location>
</feature>
<dbReference type="PANTHER" id="PTHR10408:SF23">
    <property type="entry name" value="STEROL O-ACYLTRANSFERASE 1-RELATED"/>
    <property type="match status" value="1"/>
</dbReference>
<organism evidence="14 15">
    <name type="scientific">Penicillium chermesinum</name>
    <dbReference type="NCBI Taxonomy" id="63820"/>
    <lineage>
        <taxon>Eukaryota</taxon>
        <taxon>Fungi</taxon>
        <taxon>Dikarya</taxon>
        <taxon>Ascomycota</taxon>
        <taxon>Pezizomycotina</taxon>
        <taxon>Eurotiomycetes</taxon>
        <taxon>Eurotiomycetidae</taxon>
        <taxon>Eurotiales</taxon>
        <taxon>Aspergillaceae</taxon>
        <taxon>Penicillium</taxon>
    </lineage>
</organism>
<keyword evidence="4 13" id="KW-0812">Transmembrane</keyword>
<dbReference type="GeneID" id="83202324"/>
<feature type="active site" evidence="11">
    <location>
        <position position="512"/>
    </location>
</feature>
<dbReference type="InterPro" id="IPR004299">
    <property type="entry name" value="MBOAT_fam"/>
</dbReference>
<keyword evidence="15" id="KW-1185">Reference proteome</keyword>
<dbReference type="Pfam" id="PF03062">
    <property type="entry name" value="MBOAT"/>
    <property type="match status" value="1"/>
</dbReference>
<keyword evidence="3 10" id="KW-0808">Transferase</keyword>
<evidence type="ECO:0000256" key="1">
    <source>
        <dbReference type="ARBA" id="ARBA00004477"/>
    </source>
</evidence>
<dbReference type="PIRSF" id="PIRSF000439">
    <property type="entry name" value="Oat_ACAT_DAG_ARE"/>
    <property type="match status" value="1"/>
</dbReference>
<comment type="similarity">
    <text evidence="2 10">Belongs to the membrane-bound acyltransferase family. Sterol o-acyltransferase subfamily.</text>
</comment>
<evidence type="ECO:0000256" key="11">
    <source>
        <dbReference type="PIRSR" id="PIRSR000439-1"/>
    </source>
</evidence>
<feature type="region of interest" description="Disordered" evidence="12">
    <location>
        <begin position="1"/>
        <end position="34"/>
    </location>
</feature>
<evidence type="ECO:0000256" key="3">
    <source>
        <dbReference type="ARBA" id="ARBA00022679"/>
    </source>
</evidence>
<evidence type="ECO:0000256" key="4">
    <source>
        <dbReference type="ARBA" id="ARBA00022692"/>
    </source>
</evidence>
<keyword evidence="8 10" id="KW-0012">Acyltransferase</keyword>
<evidence type="ECO:0000256" key="8">
    <source>
        <dbReference type="ARBA" id="ARBA00023315"/>
    </source>
</evidence>
<evidence type="ECO:0000313" key="15">
    <source>
        <dbReference type="Proteomes" id="UP001150941"/>
    </source>
</evidence>
<evidence type="ECO:0000256" key="2">
    <source>
        <dbReference type="ARBA" id="ARBA00009010"/>
    </source>
</evidence>
<keyword evidence="7 10" id="KW-0472">Membrane</keyword>
<evidence type="ECO:0000256" key="13">
    <source>
        <dbReference type="SAM" id="Phobius"/>
    </source>
</evidence>
<keyword evidence="6 13" id="KW-1133">Transmembrane helix</keyword>
<dbReference type="PANTHER" id="PTHR10408">
    <property type="entry name" value="STEROL O-ACYLTRANSFERASE"/>
    <property type="match status" value="1"/>
</dbReference>
<feature type="transmembrane region" description="Helical" evidence="13">
    <location>
        <begin position="181"/>
        <end position="201"/>
    </location>
</feature>
<accession>A0A9W9NZU4</accession>
<feature type="transmembrane region" description="Helical" evidence="13">
    <location>
        <begin position="417"/>
        <end position="438"/>
    </location>
</feature>
<evidence type="ECO:0000256" key="12">
    <source>
        <dbReference type="SAM" id="MobiDB-lite"/>
    </source>
</evidence>
<keyword evidence="5 10" id="KW-0256">Endoplasmic reticulum</keyword>
<dbReference type="RefSeq" id="XP_058330761.1">
    <property type="nucleotide sequence ID" value="XM_058475021.1"/>
</dbReference>
<evidence type="ECO:0000256" key="10">
    <source>
        <dbReference type="PIRNR" id="PIRNR000439"/>
    </source>
</evidence>
<dbReference type="Proteomes" id="UP001150941">
    <property type="component" value="Unassembled WGS sequence"/>
</dbReference>
<dbReference type="AlphaFoldDB" id="A0A9W9NZU4"/>
<dbReference type="GO" id="GO:0005789">
    <property type="term" value="C:endoplasmic reticulum membrane"/>
    <property type="evidence" value="ECO:0007669"/>
    <property type="project" value="UniProtKB-SubCell"/>
</dbReference>
<evidence type="ECO:0000256" key="6">
    <source>
        <dbReference type="ARBA" id="ARBA00022989"/>
    </source>
</evidence>
<sequence>MREPDTELLSARLAATGGPDSDSGQNEKESSVSVRLQQTDQAGQYLLTTEDAHVMQELLRHQLSLQKSGSAEKSRFVFRDLAFTRQLSSLDRQNPTASASEFRGFFTLFWLCVAMMLLRTCAKNWREHGSIIVWGNNEIIRLMFSKDVLVLGISDFVLCWSTLFCLGLQRAISAGYLHWDGLGWVIQNIWQTAYLAIAIWWTYHRDWPWTHTVFMVLHCLTMLMKQHSYGAYNGHLSVLYRKRELLSARLRRLETYDDQQSVPAAHTSALQSSVDAQISSIEQLAHRRLDDKKAVQASQTADQLLSLSETIEKKSPLNTNQIAALRSFLEREVDLLSEELQGQFSASHYYPRNLTLEYPRTEKINWSYVAEKTTATFGTIMVMIAVSQHWIYPVVMKTVQMKEEGLTAQQRLQEFPWILSDLSFPFLLEYLLAFYVIWECVLNVLAEVTRFADRKFYADWWNCVSWDQFARDWNRPVADFLRRHVYHSSISAFHLSRVSASFVTFLLSACVHELVMLCIFRRLRGYLLILQMSQLPLVSLSRTRFLRGRKVIGNIFFWVGIFTGPSLLCSLYLII</sequence>
<dbReference type="OrthoDB" id="10039049at2759"/>
<name>A0A9W9NZU4_9EURO</name>
<evidence type="ECO:0000313" key="14">
    <source>
        <dbReference type="EMBL" id="KAJ5232769.1"/>
    </source>
</evidence>
<proteinExistence type="inferred from homology"/>
<dbReference type="EMBL" id="JAPQKS010000004">
    <property type="protein sequence ID" value="KAJ5232769.1"/>
    <property type="molecule type" value="Genomic_DNA"/>
</dbReference>
<comment type="subcellular location">
    <subcellularLocation>
        <location evidence="1 10">Endoplasmic reticulum membrane</location>
        <topology evidence="1 10">Multi-pass membrane protein</topology>
    </subcellularLocation>
</comment>
<feature type="transmembrane region" description="Helical" evidence="13">
    <location>
        <begin position="551"/>
        <end position="574"/>
    </location>
</feature>
<comment type="caution">
    <text evidence="14">The sequence shown here is derived from an EMBL/GenBank/DDBJ whole genome shotgun (WGS) entry which is preliminary data.</text>
</comment>
<dbReference type="GO" id="GO:0034737">
    <property type="term" value="F:ergosterol O-acyltransferase activity"/>
    <property type="evidence" value="ECO:0007669"/>
    <property type="project" value="TreeGrafter"/>
</dbReference>
<reference evidence="14" key="2">
    <citation type="journal article" date="2023" name="IMA Fungus">
        <title>Comparative genomic study of the Penicillium genus elucidates a diverse pangenome and 15 lateral gene transfer events.</title>
        <authorList>
            <person name="Petersen C."/>
            <person name="Sorensen T."/>
            <person name="Nielsen M.R."/>
            <person name="Sondergaard T.E."/>
            <person name="Sorensen J.L."/>
            <person name="Fitzpatrick D.A."/>
            <person name="Frisvad J.C."/>
            <person name="Nielsen K.L."/>
        </authorList>
    </citation>
    <scope>NUCLEOTIDE SEQUENCE</scope>
    <source>
        <strain evidence="14">IBT 19713</strain>
    </source>
</reference>
<evidence type="ECO:0000256" key="7">
    <source>
        <dbReference type="ARBA" id="ARBA00023136"/>
    </source>
</evidence>
<reference evidence="14" key="1">
    <citation type="submission" date="2022-11" db="EMBL/GenBank/DDBJ databases">
        <authorList>
            <person name="Petersen C."/>
        </authorList>
    </citation>
    <scope>NUCLEOTIDE SEQUENCE</scope>
    <source>
        <strain evidence="14">IBT 19713</strain>
    </source>
</reference>
<dbReference type="InterPro" id="IPR014371">
    <property type="entry name" value="Oat_ACAT_DAG_ARE"/>
</dbReference>